<proteinExistence type="predicted"/>
<dbReference type="Proteomes" id="UP000821845">
    <property type="component" value="Chromosome 9"/>
</dbReference>
<comment type="caution">
    <text evidence="1">The sequence shown here is derived from an EMBL/GenBank/DDBJ whole genome shotgun (WGS) entry which is preliminary data.</text>
</comment>
<dbReference type="EMBL" id="CM023489">
    <property type="protein sequence ID" value="KAH6923038.1"/>
    <property type="molecule type" value="Genomic_DNA"/>
</dbReference>
<keyword evidence="2" id="KW-1185">Reference proteome</keyword>
<name>A0ACB7RK86_HYAAI</name>
<sequence>MATEDEWTREAVEKACASIAAPLSCEQTEASVLTAESATSTTSPMPRCAESTGEQRPPVLSRSNIGAVAVVSSSQEPQLWYCCPHCERMCPNRNTLAVHVRIHMEDKPFKCALCLSAFATKAYLIEHVKRHSSGKALMCNVCFQPSCTKHDITLQFRRRPSGERVFRSDHRNKAIAVYTGVEGPNDGRPYGTPNTCDRCKKSFACLNDLQKHLVTTHGNLKAEDGDSYGDSSKLPESFEQMHSSPKLHMCHLCPARFTRNYSLVVHLRTHADDRQHGCDQCSKRFVTISRLREHIRAAHSAQPTFSCKYCPTKCAWRSSLTYHMKKFHPGSA</sequence>
<protein>
    <submittedName>
        <fullName evidence="1">Uncharacterized protein</fullName>
    </submittedName>
</protein>
<evidence type="ECO:0000313" key="1">
    <source>
        <dbReference type="EMBL" id="KAH6923038.1"/>
    </source>
</evidence>
<reference evidence="1" key="1">
    <citation type="submission" date="2020-05" db="EMBL/GenBank/DDBJ databases">
        <title>Large-scale comparative analyses of tick genomes elucidate their genetic diversity and vector capacities.</title>
        <authorList>
            <person name="Jia N."/>
            <person name="Wang J."/>
            <person name="Shi W."/>
            <person name="Du L."/>
            <person name="Sun Y."/>
            <person name="Zhan W."/>
            <person name="Jiang J."/>
            <person name="Wang Q."/>
            <person name="Zhang B."/>
            <person name="Ji P."/>
            <person name="Sakyi L.B."/>
            <person name="Cui X."/>
            <person name="Yuan T."/>
            <person name="Jiang B."/>
            <person name="Yang W."/>
            <person name="Lam T.T.-Y."/>
            <person name="Chang Q."/>
            <person name="Ding S."/>
            <person name="Wang X."/>
            <person name="Zhu J."/>
            <person name="Ruan X."/>
            <person name="Zhao L."/>
            <person name="Wei J."/>
            <person name="Que T."/>
            <person name="Du C."/>
            <person name="Cheng J."/>
            <person name="Dai P."/>
            <person name="Han X."/>
            <person name="Huang E."/>
            <person name="Gao Y."/>
            <person name="Liu J."/>
            <person name="Shao H."/>
            <person name="Ye R."/>
            <person name="Li L."/>
            <person name="Wei W."/>
            <person name="Wang X."/>
            <person name="Wang C."/>
            <person name="Yang T."/>
            <person name="Huo Q."/>
            <person name="Li W."/>
            <person name="Guo W."/>
            <person name="Chen H."/>
            <person name="Zhou L."/>
            <person name="Ni X."/>
            <person name="Tian J."/>
            <person name="Zhou Y."/>
            <person name="Sheng Y."/>
            <person name="Liu T."/>
            <person name="Pan Y."/>
            <person name="Xia L."/>
            <person name="Li J."/>
            <person name="Zhao F."/>
            <person name="Cao W."/>
        </authorList>
    </citation>
    <scope>NUCLEOTIDE SEQUENCE</scope>
    <source>
        <strain evidence="1">Hyas-2018</strain>
    </source>
</reference>
<organism evidence="1 2">
    <name type="scientific">Hyalomma asiaticum</name>
    <name type="common">Tick</name>
    <dbReference type="NCBI Taxonomy" id="266040"/>
    <lineage>
        <taxon>Eukaryota</taxon>
        <taxon>Metazoa</taxon>
        <taxon>Ecdysozoa</taxon>
        <taxon>Arthropoda</taxon>
        <taxon>Chelicerata</taxon>
        <taxon>Arachnida</taxon>
        <taxon>Acari</taxon>
        <taxon>Parasitiformes</taxon>
        <taxon>Ixodida</taxon>
        <taxon>Ixodoidea</taxon>
        <taxon>Ixodidae</taxon>
        <taxon>Hyalomminae</taxon>
        <taxon>Hyalomma</taxon>
    </lineage>
</organism>
<evidence type="ECO:0000313" key="2">
    <source>
        <dbReference type="Proteomes" id="UP000821845"/>
    </source>
</evidence>
<gene>
    <name evidence="1" type="ORF">HPB50_020762</name>
</gene>
<accession>A0ACB7RK86</accession>